<reference evidence="2" key="1">
    <citation type="submission" date="2023-12" db="EMBL/GenBank/DDBJ databases">
        <title>Novel species in genus Nocardioides.</title>
        <authorList>
            <person name="Zhou H."/>
        </authorList>
    </citation>
    <scope>NUCLEOTIDE SEQUENCE [LARGE SCALE GENOMIC DNA]</scope>
    <source>
        <strain evidence="2">HM61</strain>
    </source>
</reference>
<protein>
    <submittedName>
        <fullName evidence="1">Uncharacterized protein</fullName>
    </submittedName>
</protein>
<evidence type="ECO:0000313" key="1">
    <source>
        <dbReference type="EMBL" id="WQQ28418.1"/>
    </source>
</evidence>
<gene>
    <name evidence="1" type="ORF">SHK19_09335</name>
</gene>
<proteinExistence type="predicted"/>
<sequence>MAKYVRVTVHHVDGPVIGLILDWRKVDGALQGLVTYELRDRVVTDWVPAMSLSVVDDTSWDEESDGDAVPSPG</sequence>
<dbReference type="Proteomes" id="UP001327225">
    <property type="component" value="Chromosome"/>
</dbReference>
<accession>A0ABZ0ZZ97</accession>
<dbReference type="RefSeq" id="WP_322938484.1">
    <property type="nucleotide sequence ID" value="NZ_CP141059.1"/>
</dbReference>
<name>A0ABZ0ZZ97_9ACTN</name>
<dbReference type="EMBL" id="CP141059">
    <property type="protein sequence ID" value="WQQ28418.1"/>
    <property type="molecule type" value="Genomic_DNA"/>
</dbReference>
<keyword evidence="2" id="KW-1185">Reference proteome</keyword>
<organism evidence="1 2">
    <name type="scientific">Nocardioides bizhenqiangii</name>
    <dbReference type="NCBI Taxonomy" id="3095076"/>
    <lineage>
        <taxon>Bacteria</taxon>
        <taxon>Bacillati</taxon>
        <taxon>Actinomycetota</taxon>
        <taxon>Actinomycetes</taxon>
        <taxon>Propionibacteriales</taxon>
        <taxon>Nocardioidaceae</taxon>
        <taxon>Nocardioides</taxon>
    </lineage>
</organism>
<evidence type="ECO:0000313" key="2">
    <source>
        <dbReference type="Proteomes" id="UP001327225"/>
    </source>
</evidence>